<gene>
    <name evidence="2" type="ORF">C7212DRAFT_366241</name>
</gene>
<feature type="region of interest" description="Disordered" evidence="1">
    <location>
        <begin position="600"/>
        <end position="627"/>
    </location>
</feature>
<dbReference type="EMBL" id="PYWC01000089">
    <property type="protein sequence ID" value="PWW73021.1"/>
    <property type="molecule type" value="Genomic_DNA"/>
</dbReference>
<sequence length="627" mass="70826">MERENATTVDSGSWIKSFLADEKFSNVNQPQWIRNETLGHISHDIPSPLRQAFVDFQEQRERERTSIKEAKEMIDRYISDTLNGTNLSFKQIFTKKYQSIYGSGNTPMSTFSWNEHPDQLTPLRQHPNDPDFPEESPTMLSDWKPKPNLLANLIPFEVHYDHTMEMLTPQNLNTFGSSGDCQVQEHRARYKLLPAFVDPNQTIQGNPNNITVSNTLNGLPHHFIPAAAESGDAIKLHTHCVAEVGKRREDGGGACVNCGLWEDRLAEAQHQGNTAMKNIGGVLTGDSIGIGRISVGNLCLECTTNMTCISCNASTPPLPRIPTAVELPDPEFLQMICTRNKYTDTCVDCDEKQEHAGNYGGWDKMLSEEKGPRPHYFETDSDSEIDGDISTWNSLDDFENGDGMESRSDNYQLISDAEYKKKTSTANSASSTSKCFPSSSQESEESYDFIEQDPDSDPLNSSLTSRLHQLIHDPRIILSTRVTEKCDGCNDLLCSFCLNYDVDLGTKIYEATEYQECAGKCGLRICKSCLHGEEFVRVWCYEQCGAWLCPLCTYGKRDVVFVCHPGSRGERWEWGRGEFLPFMWWTCRYLGIRHCNSKNKTKNDNESKTEDMSKVDNRPEGSNMLED</sequence>
<feature type="compositionally biased region" description="Basic and acidic residues" evidence="1">
    <location>
        <begin position="365"/>
        <end position="378"/>
    </location>
</feature>
<dbReference type="Proteomes" id="UP000246991">
    <property type="component" value="Unassembled WGS sequence"/>
</dbReference>
<feature type="compositionally biased region" description="Basic and acidic residues" evidence="1">
    <location>
        <begin position="601"/>
        <end position="619"/>
    </location>
</feature>
<evidence type="ECO:0000313" key="2">
    <source>
        <dbReference type="EMBL" id="PWW73021.1"/>
    </source>
</evidence>
<evidence type="ECO:0000256" key="1">
    <source>
        <dbReference type="SAM" id="MobiDB-lite"/>
    </source>
</evidence>
<evidence type="ECO:0000313" key="3">
    <source>
        <dbReference type="Proteomes" id="UP000246991"/>
    </source>
</evidence>
<name>A0A317SIG5_9PEZI</name>
<evidence type="ECO:0008006" key="4">
    <source>
        <dbReference type="Google" id="ProtNLM"/>
    </source>
</evidence>
<proteinExistence type="predicted"/>
<dbReference type="OrthoDB" id="5424917at2759"/>
<organism evidence="2 3">
    <name type="scientific">Tuber magnatum</name>
    <name type="common">white Piedmont truffle</name>
    <dbReference type="NCBI Taxonomy" id="42249"/>
    <lineage>
        <taxon>Eukaryota</taxon>
        <taxon>Fungi</taxon>
        <taxon>Dikarya</taxon>
        <taxon>Ascomycota</taxon>
        <taxon>Pezizomycotina</taxon>
        <taxon>Pezizomycetes</taxon>
        <taxon>Pezizales</taxon>
        <taxon>Tuberaceae</taxon>
        <taxon>Tuber</taxon>
    </lineage>
</organism>
<feature type="region of interest" description="Disordered" evidence="1">
    <location>
        <begin position="358"/>
        <end position="408"/>
    </location>
</feature>
<keyword evidence="3" id="KW-1185">Reference proteome</keyword>
<protein>
    <recommendedName>
        <fullName evidence="4">Zinc-finger domain-containing protein</fullName>
    </recommendedName>
</protein>
<reference evidence="2 3" key="1">
    <citation type="submission" date="2018-03" db="EMBL/GenBank/DDBJ databases">
        <title>Genomes of Pezizomycetes fungi and the evolution of truffles.</title>
        <authorList>
            <person name="Murat C."/>
            <person name="Payen T."/>
            <person name="Noel B."/>
            <person name="Kuo A."/>
            <person name="Martin F.M."/>
        </authorList>
    </citation>
    <scope>NUCLEOTIDE SEQUENCE [LARGE SCALE GENOMIC DNA]</scope>
    <source>
        <strain evidence="2">091103-1</strain>
    </source>
</reference>
<accession>A0A317SIG5</accession>
<comment type="caution">
    <text evidence="2">The sequence shown here is derived from an EMBL/GenBank/DDBJ whole genome shotgun (WGS) entry which is preliminary data.</text>
</comment>
<dbReference type="AlphaFoldDB" id="A0A317SIG5"/>